<feature type="transmembrane region" description="Helical" evidence="5">
    <location>
        <begin position="83"/>
        <end position="100"/>
    </location>
</feature>
<organism evidence="7 8">
    <name type="scientific">Candidatus Sulfuritelmatomonas gaucii</name>
    <dbReference type="NCBI Taxonomy" id="2043161"/>
    <lineage>
        <taxon>Bacteria</taxon>
        <taxon>Pseudomonadati</taxon>
        <taxon>Acidobacteriota</taxon>
        <taxon>Terriglobia</taxon>
        <taxon>Terriglobales</taxon>
        <taxon>Acidobacteriaceae</taxon>
        <taxon>Candidatus Sulfuritelmatomonas</taxon>
    </lineage>
</organism>
<reference evidence="8" key="1">
    <citation type="submission" date="2018-02" db="EMBL/GenBank/DDBJ databases">
        <authorList>
            <person name="Hausmann B."/>
        </authorList>
    </citation>
    <scope>NUCLEOTIDE SEQUENCE [LARGE SCALE GENOMIC DNA]</scope>
    <source>
        <strain evidence="8">Peat soil MAG SbA5</strain>
    </source>
</reference>
<feature type="transmembrane region" description="Helical" evidence="5">
    <location>
        <begin position="141"/>
        <end position="159"/>
    </location>
</feature>
<keyword evidence="2 5" id="KW-0812">Transmembrane</keyword>
<gene>
    <name evidence="7" type="ORF">SBA5_600025</name>
</gene>
<dbReference type="InterPro" id="IPR051533">
    <property type="entry name" value="WaaL-like"/>
</dbReference>
<keyword evidence="3 5" id="KW-1133">Transmembrane helix</keyword>
<evidence type="ECO:0000259" key="6">
    <source>
        <dbReference type="Pfam" id="PF04932"/>
    </source>
</evidence>
<evidence type="ECO:0000256" key="4">
    <source>
        <dbReference type="ARBA" id="ARBA00023136"/>
    </source>
</evidence>
<accession>A0A2N9LX82</accession>
<name>A0A2N9LX82_9BACT</name>
<evidence type="ECO:0000313" key="7">
    <source>
        <dbReference type="EMBL" id="SPE27783.1"/>
    </source>
</evidence>
<protein>
    <submittedName>
        <fullName evidence="7">O-antigen polymerase</fullName>
    </submittedName>
</protein>
<dbReference type="AlphaFoldDB" id="A0A2N9LX82"/>
<dbReference type="Pfam" id="PF04932">
    <property type="entry name" value="Wzy_C"/>
    <property type="match status" value="1"/>
</dbReference>
<feature type="domain" description="O-antigen ligase-related" evidence="6">
    <location>
        <begin position="203"/>
        <end position="343"/>
    </location>
</feature>
<dbReference type="GO" id="GO:0016020">
    <property type="term" value="C:membrane"/>
    <property type="evidence" value="ECO:0007669"/>
    <property type="project" value="UniProtKB-SubCell"/>
</dbReference>
<feature type="transmembrane region" description="Helical" evidence="5">
    <location>
        <begin position="243"/>
        <end position="260"/>
    </location>
</feature>
<evidence type="ECO:0000313" key="8">
    <source>
        <dbReference type="Proteomes" id="UP000239735"/>
    </source>
</evidence>
<dbReference type="PANTHER" id="PTHR37422:SF13">
    <property type="entry name" value="LIPOPOLYSACCHARIDE BIOSYNTHESIS PROTEIN PA4999-RELATED"/>
    <property type="match status" value="1"/>
</dbReference>
<dbReference type="InterPro" id="IPR007016">
    <property type="entry name" value="O-antigen_ligase-rel_domated"/>
</dbReference>
<feature type="transmembrane region" description="Helical" evidence="5">
    <location>
        <begin position="50"/>
        <end position="71"/>
    </location>
</feature>
<proteinExistence type="predicted"/>
<evidence type="ECO:0000256" key="3">
    <source>
        <dbReference type="ARBA" id="ARBA00022989"/>
    </source>
</evidence>
<feature type="transmembrane region" description="Helical" evidence="5">
    <location>
        <begin position="21"/>
        <end position="44"/>
    </location>
</feature>
<feature type="transmembrane region" description="Helical" evidence="5">
    <location>
        <begin position="205"/>
        <end position="231"/>
    </location>
</feature>
<dbReference type="PANTHER" id="PTHR37422">
    <property type="entry name" value="TEICHURONIC ACID BIOSYNTHESIS PROTEIN TUAE"/>
    <property type="match status" value="1"/>
</dbReference>
<dbReference type="Proteomes" id="UP000239735">
    <property type="component" value="Unassembled WGS sequence"/>
</dbReference>
<feature type="transmembrane region" description="Helical" evidence="5">
    <location>
        <begin position="112"/>
        <end position="129"/>
    </location>
</feature>
<evidence type="ECO:0000256" key="2">
    <source>
        <dbReference type="ARBA" id="ARBA00022692"/>
    </source>
</evidence>
<dbReference type="EMBL" id="OKRB01000120">
    <property type="protein sequence ID" value="SPE27783.1"/>
    <property type="molecule type" value="Genomic_DNA"/>
</dbReference>
<comment type="subcellular location">
    <subcellularLocation>
        <location evidence="1">Membrane</location>
        <topology evidence="1">Multi-pass membrane protein</topology>
    </subcellularLocation>
</comment>
<keyword evidence="4 5" id="KW-0472">Membrane</keyword>
<dbReference type="OrthoDB" id="4391260at2"/>
<evidence type="ECO:0000256" key="5">
    <source>
        <dbReference type="SAM" id="Phobius"/>
    </source>
</evidence>
<feature type="transmembrane region" description="Helical" evidence="5">
    <location>
        <begin position="362"/>
        <end position="379"/>
    </location>
</feature>
<sequence>MEAEIAISEAAAFRRTEARPLAFAVGFFFSFRLCIVLLAVRVFGVEPSTGTAVSIGLDLLLFGLVCFDSLGAGQRTLASTLRLPGILWVLIFLTFSGLSLAWSETASLPDSIAYWLGLVIDVANVALLLRRDARVDDAHSIMRGFIWSTCLLALIAWIMPTPADLRLGDEQFFNTNEIGNLCAFAIFFAQYLTRSEHGRWRLAKLFLAITLIRSLSKATLAAFVVSEIFLVVLDRSMSRKTRMLLMSGALLLTLAFWGLFEAYYEIYTTAGNQAETFTGRTAIWLYVATAATDHAWTPWIGHGFDSWWKVVPPFGNEMFEARHAENEVLQQFYAYGATGVLILVGIYGSLFRQLRRLPVPAMKVPFVCILIFVAVRGLAEADAFDLLLPLWSVVLINGVADR</sequence>
<evidence type="ECO:0000256" key="1">
    <source>
        <dbReference type="ARBA" id="ARBA00004141"/>
    </source>
</evidence>
<feature type="transmembrane region" description="Helical" evidence="5">
    <location>
        <begin position="332"/>
        <end position="350"/>
    </location>
</feature>